<dbReference type="Proteomes" id="UP000799302">
    <property type="component" value="Unassembled WGS sequence"/>
</dbReference>
<dbReference type="InterPro" id="IPR052050">
    <property type="entry name" value="SecEffector_AnkRepeat"/>
</dbReference>
<feature type="repeat" description="ANK" evidence="1">
    <location>
        <begin position="294"/>
        <end position="326"/>
    </location>
</feature>
<keyword evidence="3" id="KW-1185">Reference proteome</keyword>
<reference evidence="2" key="1">
    <citation type="journal article" date="2020" name="Stud. Mycol.">
        <title>101 Dothideomycetes genomes: a test case for predicting lifestyles and emergence of pathogens.</title>
        <authorList>
            <person name="Haridas S."/>
            <person name="Albert R."/>
            <person name="Binder M."/>
            <person name="Bloem J."/>
            <person name="Labutti K."/>
            <person name="Salamov A."/>
            <person name="Andreopoulos B."/>
            <person name="Baker S."/>
            <person name="Barry K."/>
            <person name="Bills G."/>
            <person name="Bluhm B."/>
            <person name="Cannon C."/>
            <person name="Castanera R."/>
            <person name="Culley D."/>
            <person name="Daum C."/>
            <person name="Ezra D."/>
            <person name="Gonzalez J."/>
            <person name="Henrissat B."/>
            <person name="Kuo A."/>
            <person name="Liang C."/>
            <person name="Lipzen A."/>
            <person name="Lutzoni F."/>
            <person name="Magnuson J."/>
            <person name="Mondo S."/>
            <person name="Nolan M."/>
            <person name="Ohm R."/>
            <person name="Pangilinan J."/>
            <person name="Park H.-J."/>
            <person name="Ramirez L."/>
            <person name="Alfaro M."/>
            <person name="Sun H."/>
            <person name="Tritt A."/>
            <person name="Yoshinaga Y."/>
            <person name="Zwiers L.-H."/>
            <person name="Turgeon B."/>
            <person name="Goodwin S."/>
            <person name="Spatafora J."/>
            <person name="Crous P."/>
            <person name="Grigoriev I."/>
        </authorList>
    </citation>
    <scope>NUCLEOTIDE SEQUENCE</scope>
    <source>
        <strain evidence="2">CBS 115976</strain>
    </source>
</reference>
<dbReference type="PANTHER" id="PTHR46586:SF3">
    <property type="entry name" value="ANKYRIN REPEAT-CONTAINING PROTEIN"/>
    <property type="match status" value="1"/>
</dbReference>
<gene>
    <name evidence="2" type="ORF">BT63DRAFT_332965</name>
</gene>
<dbReference type="PROSITE" id="PS50297">
    <property type="entry name" value="ANK_REP_REGION"/>
    <property type="match status" value="1"/>
</dbReference>
<evidence type="ECO:0000256" key="1">
    <source>
        <dbReference type="PROSITE-ProRule" id="PRU00023"/>
    </source>
</evidence>
<organism evidence="2 3">
    <name type="scientific">Microthyrium microscopicum</name>
    <dbReference type="NCBI Taxonomy" id="703497"/>
    <lineage>
        <taxon>Eukaryota</taxon>
        <taxon>Fungi</taxon>
        <taxon>Dikarya</taxon>
        <taxon>Ascomycota</taxon>
        <taxon>Pezizomycotina</taxon>
        <taxon>Dothideomycetes</taxon>
        <taxon>Dothideomycetes incertae sedis</taxon>
        <taxon>Microthyriales</taxon>
        <taxon>Microthyriaceae</taxon>
        <taxon>Microthyrium</taxon>
    </lineage>
</organism>
<dbReference type="EMBL" id="MU004238">
    <property type="protein sequence ID" value="KAF2667218.1"/>
    <property type="molecule type" value="Genomic_DNA"/>
</dbReference>
<dbReference type="InterPro" id="IPR036770">
    <property type="entry name" value="Ankyrin_rpt-contain_sf"/>
</dbReference>
<dbReference type="SMART" id="SM00248">
    <property type="entry name" value="ANK"/>
    <property type="match status" value="2"/>
</dbReference>
<dbReference type="SUPFAM" id="SSF48403">
    <property type="entry name" value="Ankyrin repeat"/>
    <property type="match status" value="1"/>
</dbReference>
<proteinExistence type="predicted"/>
<protein>
    <submittedName>
        <fullName evidence="2">Uncharacterized protein</fullName>
    </submittedName>
</protein>
<dbReference type="Gene3D" id="1.25.40.20">
    <property type="entry name" value="Ankyrin repeat-containing domain"/>
    <property type="match status" value="1"/>
</dbReference>
<dbReference type="PANTHER" id="PTHR46586">
    <property type="entry name" value="ANKYRIN REPEAT-CONTAINING PROTEIN"/>
    <property type="match status" value="1"/>
</dbReference>
<dbReference type="Pfam" id="PF12796">
    <property type="entry name" value="Ank_2"/>
    <property type="match status" value="1"/>
</dbReference>
<keyword evidence="1" id="KW-0040">ANK repeat</keyword>
<dbReference type="PROSITE" id="PS50088">
    <property type="entry name" value="ANK_REPEAT"/>
    <property type="match status" value="1"/>
</dbReference>
<evidence type="ECO:0000313" key="2">
    <source>
        <dbReference type="EMBL" id="KAF2667218.1"/>
    </source>
</evidence>
<accession>A0A6A6U7Z9</accession>
<evidence type="ECO:0000313" key="3">
    <source>
        <dbReference type="Proteomes" id="UP000799302"/>
    </source>
</evidence>
<dbReference type="OrthoDB" id="3799861at2759"/>
<name>A0A6A6U7Z9_9PEZI</name>
<dbReference type="InterPro" id="IPR002110">
    <property type="entry name" value="Ankyrin_rpt"/>
</dbReference>
<sequence length="366" mass="40645">MTVLNALLNPQSSIREPTASEYECHVLVAASHCNLPSVVKDMAKTVFPRLKGAPKSSILGSAVCLAAENGYTQVLEVIFDSMEYIKSDLASEAPHRTSPRLSSQKKHLEQLKAPVSSVITIAALIGNAKLAQQLLTERWDVIVPDPKESVEDTMDMLIGFATPNVELHRWIEDFRKLVSYPARKLGKLDRQKVVNMYQRDALERNWVAMARYLFENDPASASPDYGIAQIWLNACRAGHKDMVKLITQYCPVSGRTRLAKDRTMQGIERAAAGGHLDIVQMLVENTKDLDLNEGDIPPLHRAFELEHVRMIRYLLDHGANFEDPVKTIQLVSRLKSQGLTSMLDLLAEEGVDMVNVSGSSANCLAV</sequence>
<dbReference type="AlphaFoldDB" id="A0A6A6U7Z9"/>